<feature type="region of interest" description="Disordered" evidence="2">
    <location>
        <begin position="511"/>
        <end position="535"/>
    </location>
</feature>
<dbReference type="SMART" id="SM00224">
    <property type="entry name" value="GGL"/>
    <property type="match status" value="1"/>
</dbReference>
<protein>
    <submittedName>
        <fullName evidence="4">RGS11-like protein</fullName>
    </submittedName>
</protein>
<dbReference type="InterPro" id="IPR047016">
    <property type="entry name" value="RGS6/7/9/11"/>
</dbReference>
<reference evidence="4" key="1">
    <citation type="submission" date="2022-11" db="EMBL/GenBank/DDBJ databases">
        <title>Centuries of genome instability and evolution in soft-shell clam transmissible cancer (bioRxiv).</title>
        <authorList>
            <person name="Hart S.F.M."/>
            <person name="Yonemitsu M.A."/>
            <person name="Giersch R.M."/>
            <person name="Beal B.F."/>
            <person name="Arriagada G."/>
            <person name="Davis B.W."/>
            <person name="Ostrander E.A."/>
            <person name="Goff S.P."/>
            <person name="Metzger M.J."/>
        </authorList>
    </citation>
    <scope>NUCLEOTIDE SEQUENCE</scope>
    <source>
        <strain evidence="4">MELC-2E11</strain>
        <tissue evidence="4">Siphon/mantle</tissue>
    </source>
</reference>
<keyword evidence="1" id="KW-0734">Signal transduction inhibitor</keyword>
<dbReference type="CDD" id="cd00068">
    <property type="entry name" value="GGL"/>
    <property type="match status" value="1"/>
</dbReference>
<dbReference type="InterPro" id="IPR015898">
    <property type="entry name" value="G-protein_gamma-like_dom"/>
</dbReference>
<accession>A0ABY7DHK1</accession>
<feature type="region of interest" description="Disordered" evidence="2">
    <location>
        <begin position="104"/>
        <end position="188"/>
    </location>
</feature>
<feature type="compositionally biased region" description="Basic and acidic residues" evidence="2">
    <location>
        <begin position="49"/>
        <end position="63"/>
    </location>
</feature>
<dbReference type="Proteomes" id="UP001164746">
    <property type="component" value="Chromosome 2"/>
</dbReference>
<organism evidence="4 5">
    <name type="scientific">Mya arenaria</name>
    <name type="common">Soft-shell clam</name>
    <dbReference type="NCBI Taxonomy" id="6604"/>
    <lineage>
        <taxon>Eukaryota</taxon>
        <taxon>Metazoa</taxon>
        <taxon>Spiralia</taxon>
        <taxon>Lophotrochozoa</taxon>
        <taxon>Mollusca</taxon>
        <taxon>Bivalvia</taxon>
        <taxon>Autobranchia</taxon>
        <taxon>Heteroconchia</taxon>
        <taxon>Euheterodonta</taxon>
        <taxon>Imparidentia</taxon>
        <taxon>Neoheterodontei</taxon>
        <taxon>Myida</taxon>
        <taxon>Myoidea</taxon>
        <taxon>Myidae</taxon>
        <taxon>Mya</taxon>
    </lineage>
</organism>
<evidence type="ECO:0000313" key="5">
    <source>
        <dbReference type="Proteomes" id="UP001164746"/>
    </source>
</evidence>
<dbReference type="Pfam" id="PF00631">
    <property type="entry name" value="G-gamma"/>
    <property type="match status" value="1"/>
</dbReference>
<dbReference type="InterPro" id="IPR016137">
    <property type="entry name" value="RGS"/>
</dbReference>
<feature type="compositionally biased region" description="Basic and acidic residues" evidence="2">
    <location>
        <begin position="124"/>
        <end position="135"/>
    </location>
</feature>
<dbReference type="SMART" id="SM01224">
    <property type="entry name" value="G_gamma"/>
    <property type="match status" value="1"/>
</dbReference>
<dbReference type="PROSITE" id="PS50132">
    <property type="entry name" value="RGS"/>
    <property type="match status" value="1"/>
</dbReference>
<name>A0ABY7DHK1_MYAAR</name>
<evidence type="ECO:0000313" key="4">
    <source>
        <dbReference type="EMBL" id="WAQ97152.1"/>
    </source>
</evidence>
<sequence>MGGLSCVAKKQEDEVGPEVAGGESSEYTLLKERRESQKPWNRNSTHIYCGERKNKPDEDKPPDDQDGATCDQDKDSNKTEESVLINGDVGGVSIKSDEIVSYEAAGRTENITNESSSDSDDTDNESKDSVPDIHGSDSPLRFNPPPHIAPFNPKYLRRPRSLDSAENFKPKSKSRPLSYSPGLLKTKHPRSLHCITEQVIAETKQRPRQRPQSMDMSAFFEVKGFDIHTQKLRRLLTQKTPKRSRAEKQQHFSNALLPLQVEPGQVKFLEEGPSRCFQPSQMLQRKRKNRELVVKEVNYLRKAMTRPRMKFSKSLDIFIKNCEQYMKYDPLHNEKAAQPSNPWISEDEVMWDINRRIVEIPTEMRIRMWALRFEALLQDATGCLEFEHFLKKEYSLENIRFYKACKELIVCPNSDVARWKAEIEREFLTPGAPCEVNIDCKTLEQVLKQLHSDNDVSCKSRFIFQPAMEHVYGLMKKDSYTRFIRSDQYKQLLEKSQTVFAKKRFFNFGSNRKKTTAPSPQVRRRGSVSSDGGIEAEIGGASYHSYSTGNLKELEDKPKHALRQTNSPSLRRRTENVESKLIGGMDPRRRSNLEVPRASYNATGTDASRKSEALAPCIALNVPRTNIVTPWEGDT</sequence>
<dbReference type="InterPro" id="IPR036284">
    <property type="entry name" value="GGL_sf"/>
</dbReference>
<feature type="compositionally biased region" description="Basic and acidic residues" evidence="2">
    <location>
        <begin position="71"/>
        <end position="81"/>
    </location>
</feature>
<dbReference type="SUPFAM" id="SSF48097">
    <property type="entry name" value="Regulator of G-protein signaling, RGS"/>
    <property type="match status" value="1"/>
</dbReference>
<keyword evidence="5" id="KW-1185">Reference proteome</keyword>
<evidence type="ECO:0000259" key="3">
    <source>
        <dbReference type="PROSITE" id="PS50132"/>
    </source>
</evidence>
<dbReference type="InterPro" id="IPR044926">
    <property type="entry name" value="RGS_subdomain_2"/>
</dbReference>
<gene>
    <name evidence="4" type="ORF">MAR_029842</name>
</gene>
<dbReference type="Gene3D" id="1.10.167.10">
    <property type="entry name" value="Regulator of G-protein Signalling 4, domain 2"/>
    <property type="match status" value="1"/>
</dbReference>
<dbReference type="PRINTS" id="PR01301">
    <property type="entry name" value="RGSPROTEIN"/>
</dbReference>
<feature type="domain" description="RGS" evidence="3">
    <location>
        <begin position="372"/>
        <end position="493"/>
    </location>
</feature>
<dbReference type="SUPFAM" id="SSF48670">
    <property type="entry name" value="Transducin (heterotrimeric G protein), gamma chain"/>
    <property type="match status" value="1"/>
</dbReference>
<proteinExistence type="predicted"/>
<evidence type="ECO:0000256" key="1">
    <source>
        <dbReference type="ARBA" id="ARBA00022700"/>
    </source>
</evidence>
<feature type="compositionally biased region" description="Basic and acidic residues" evidence="2">
    <location>
        <begin position="160"/>
        <end position="169"/>
    </location>
</feature>
<dbReference type="PANTHER" id="PTHR45746:SF5">
    <property type="entry name" value="REGULATOR OF G-PROTEIN SIGNALING 7"/>
    <property type="match status" value="1"/>
</dbReference>
<dbReference type="EMBL" id="CP111013">
    <property type="protein sequence ID" value="WAQ97152.1"/>
    <property type="molecule type" value="Genomic_DNA"/>
</dbReference>
<dbReference type="SMART" id="SM00315">
    <property type="entry name" value="RGS"/>
    <property type="match status" value="1"/>
</dbReference>
<evidence type="ECO:0000256" key="2">
    <source>
        <dbReference type="SAM" id="MobiDB-lite"/>
    </source>
</evidence>
<dbReference type="PANTHER" id="PTHR45746">
    <property type="entry name" value="LP21163P"/>
    <property type="match status" value="1"/>
</dbReference>
<dbReference type="Gene3D" id="4.10.260.10">
    <property type="entry name" value="Transducin (heterotrimeric G protein), gamma chain"/>
    <property type="match status" value="1"/>
</dbReference>
<feature type="region of interest" description="Disordered" evidence="2">
    <location>
        <begin position="1"/>
        <end position="90"/>
    </location>
</feature>
<dbReference type="InterPro" id="IPR036305">
    <property type="entry name" value="RGS_sf"/>
</dbReference>
<dbReference type="Pfam" id="PF00615">
    <property type="entry name" value="RGS"/>
    <property type="match status" value="1"/>
</dbReference>